<dbReference type="EMBL" id="LWLN01000001">
    <property type="protein sequence ID" value="OLZ39860.1"/>
    <property type="molecule type" value="Genomic_DNA"/>
</dbReference>
<evidence type="ECO:0000313" key="1">
    <source>
        <dbReference type="EMBL" id="OLZ39860.1"/>
    </source>
</evidence>
<sequence>MPDIELVSEQDLARTYDGGDYDDTWTVVQQYRRVRTFAADNPTAGVATIAAATNTPTGRVDPWVAKDTTPRAVQALYTAHEHDWIGVTYDDITPLNVLVANVYAGGTIPRDKFEPEFTLRADPETASVVAALELAGVGWTETAAGPDTSQTVAPAQDGAVLGRVLAVLGAPVGAKTEIDNLSLPWYLEDAPESVRKRFVDSYLENRALTDPTTDSVQIMEDRPQTYLAELGDLIASVAGEPVTVGDRAVTLSASAARALGYGRDQ</sequence>
<dbReference type="AlphaFoldDB" id="A0A1S8AT05"/>
<keyword evidence="2" id="KW-1185">Reference proteome</keyword>
<evidence type="ECO:0000313" key="2">
    <source>
        <dbReference type="Proteomes" id="UP000189370"/>
    </source>
</evidence>
<accession>A0A1S8AT05</accession>
<protein>
    <submittedName>
        <fullName evidence="1">Uncharacterized protein</fullName>
    </submittedName>
</protein>
<organism evidence="1 2">
    <name type="scientific">Natrinema saccharevitans</name>
    <dbReference type="NCBI Taxonomy" id="301967"/>
    <lineage>
        <taxon>Archaea</taxon>
        <taxon>Methanobacteriati</taxon>
        <taxon>Methanobacteriota</taxon>
        <taxon>Stenosarchaea group</taxon>
        <taxon>Halobacteria</taxon>
        <taxon>Halobacteriales</taxon>
        <taxon>Natrialbaceae</taxon>
        <taxon>Natrinema</taxon>
    </lineage>
</organism>
<comment type="caution">
    <text evidence="1">The sequence shown here is derived from an EMBL/GenBank/DDBJ whole genome shotgun (WGS) entry which is preliminary data.</text>
</comment>
<dbReference type="RefSeq" id="WP_076143220.1">
    <property type="nucleotide sequence ID" value="NZ_LWLN01000001.1"/>
</dbReference>
<proteinExistence type="predicted"/>
<dbReference type="Proteomes" id="UP000189370">
    <property type="component" value="Unassembled WGS sequence"/>
</dbReference>
<gene>
    <name evidence="1" type="ORF">A6E15_02165</name>
</gene>
<reference evidence="2" key="1">
    <citation type="submission" date="2016-04" db="EMBL/GenBank/DDBJ databases">
        <authorList>
            <person name="Chen S.-C."/>
            <person name="Lai M.-C."/>
        </authorList>
    </citation>
    <scope>NUCLEOTIDE SEQUENCE [LARGE SCALE GENOMIC DNA]</scope>
    <source>
        <strain evidence="2">AB14</strain>
    </source>
</reference>
<dbReference type="OrthoDB" id="200049at2157"/>
<name>A0A1S8AT05_9EURY</name>